<evidence type="ECO:0000256" key="1">
    <source>
        <dbReference type="ARBA" id="ARBA00004141"/>
    </source>
</evidence>
<proteinExistence type="inferred from homology"/>
<dbReference type="Proteomes" id="UP000306402">
    <property type="component" value="Unassembled WGS sequence"/>
</dbReference>
<evidence type="ECO:0000313" key="7">
    <source>
        <dbReference type="Proteomes" id="UP000306402"/>
    </source>
</evidence>
<dbReference type="PANTHER" id="PTHR30371:SF0">
    <property type="entry name" value="SEC-INDEPENDENT PROTEIN TRANSLOCASE PROTEIN TATC, CHLOROPLASTIC-RELATED"/>
    <property type="match status" value="1"/>
</dbReference>
<keyword evidence="5" id="KW-0813">Transport</keyword>
<keyword evidence="3 5" id="KW-1133">Transmembrane helix</keyword>
<dbReference type="RefSeq" id="WP_138365410.1">
    <property type="nucleotide sequence ID" value="NZ_VCEJ01000004.1"/>
</dbReference>
<dbReference type="PANTHER" id="PTHR30371">
    <property type="entry name" value="SEC-INDEPENDENT PROTEIN TRANSLOCASE PROTEIN TATC"/>
    <property type="match status" value="1"/>
</dbReference>
<gene>
    <name evidence="5 6" type="primary">tatC</name>
    <name evidence="6" type="ORF">FEN17_10960</name>
</gene>
<evidence type="ECO:0000313" key="6">
    <source>
        <dbReference type="EMBL" id="TLV00026.1"/>
    </source>
</evidence>
<evidence type="ECO:0000256" key="4">
    <source>
        <dbReference type="ARBA" id="ARBA00023136"/>
    </source>
</evidence>
<comment type="caution">
    <text evidence="6">The sequence shown here is derived from an EMBL/GenBank/DDBJ whole genome shotgun (WGS) entry which is preliminary data.</text>
</comment>
<comment type="subcellular location">
    <subcellularLocation>
        <location evidence="5">Cell membrane</location>
        <topology evidence="5">Multi-pass membrane protein</topology>
    </subcellularLocation>
    <subcellularLocation>
        <location evidence="1">Membrane</location>
        <topology evidence="1">Multi-pass membrane protein</topology>
    </subcellularLocation>
</comment>
<keyword evidence="2 5" id="KW-0812">Transmembrane</keyword>
<feature type="transmembrane region" description="Helical" evidence="5">
    <location>
        <begin position="188"/>
        <end position="214"/>
    </location>
</feature>
<dbReference type="OrthoDB" id="9777044at2"/>
<dbReference type="NCBIfam" id="TIGR00945">
    <property type="entry name" value="tatC"/>
    <property type="match status" value="1"/>
</dbReference>
<sequence length="296" mass="33259">MPLDQDFEKEEEDAEGKEMSFLGHLEELRWHVIRAGASILIFAIIAFVYIEEIYHYVIIAPSQPDFWTYKMLCKLADVVGYQELCIKALNFKLQAIGVGDQFTMSMTSAVIAGLVFAFPYAFWEVWRFIKPGLRPSERASARGAVFYVTFLFFSGVFFGYYVVTPLAINFLANFTLDPSIINEFSLSSYISLVATLTLACGVAFQLPIVVFVLAKVGVLTPSFMREYRKHAMIVILIIAAVITPSPDIYSQVIVAIPLFLLYEISIFVAGKVEREKLREEQALAKSGISSSETTED</sequence>
<keyword evidence="5" id="KW-1003">Cell membrane</keyword>
<evidence type="ECO:0000256" key="3">
    <source>
        <dbReference type="ARBA" id="ARBA00022989"/>
    </source>
</evidence>
<comment type="function">
    <text evidence="5">Part of the twin-arginine translocation (Tat) system that transports large folded proteins containing a characteristic twin-arginine motif in their signal peptide across membranes.</text>
</comment>
<comment type="subunit">
    <text evidence="5">Forms a complex with TatA.</text>
</comment>
<dbReference type="PROSITE" id="PS01218">
    <property type="entry name" value="TATC"/>
    <property type="match status" value="1"/>
</dbReference>
<comment type="similarity">
    <text evidence="5">Belongs to the TatC family.</text>
</comment>
<feature type="transmembrane region" description="Helical" evidence="5">
    <location>
        <begin position="32"/>
        <end position="50"/>
    </location>
</feature>
<accession>A0A5R9KUQ8</accession>
<dbReference type="GO" id="GO:0009977">
    <property type="term" value="F:proton motive force dependent protein transmembrane transporter activity"/>
    <property type="evidence" value="ECO:0007669"/>
    <property type="project" value="TreeGrafter"/>
</dbReference>
<dbReference type="PRINTS" id="PR01840">
    <property type="entry name" value="TATCFAMILY"/>
</dbReference>
<feature type="transmembrane region" description="Helical" evidence="5">
    <location>
        <begin position="102"/>
        <end position="123"/>
    </location>
</feature>
<dbReference type="EMBL" id="VCEJ01000004">
    <property type="protein sequence ID" value="TLV00026.1"/>
    <property type="molecule type" value="Genomic_DNA"/>
</dbReference>
<keyword evidence="5" id="KW-0811">Translocation</keyword>
<feature type="transmembrane region" description="Helical" evidence="5">
    <location>
        <begin position="144"/>
        <end position="168"/>
    </location>
</feature>
<evidence type="ECO:0000256" key="2">
    <source>
        <dbReference type="ARBA" id="ARBA00022692"/>
    </source>
</evidence>
<dbReference type="AlphaFoldDB" id="A0A5R9KUQ8"/>
<keyword evidence="5" id="KW-0653">Protein transport</keyword>
<organism evidence="6 7">
    <name type="scientific">Dyadobacter luticola</name>
    <dbReference type="NCBI Taxonomy" id="1979387"/>
    <lineage>
        <taxon>Bacteria</taxon>
        <taxon>Pseudomonadati</taxon>
        <taxon>Bacteroidota</taxon>
        <taxon>Cytophagia</taxon>
        <taxon>Cytophagales</taxon>
        <taxon>Spirosomataceae</taxon>
        <taxon>Dyadobacter</taxon>
    </lineage>
</organism>
<name>A0A5R9KUQ8_9BACT</name>
<feature type="transmembrane region" description="Helical" evidence="5">
    <location>
        <begin position="226"/>
        <end position="242"/>
    </location>
</feature>
<protein>
    <recommendedName>
        <fullName evidence="5">Sec-independent protein translocase protein TatC</fullName>
    </recommendedName>
</protein>
<dbReference type="GO" id="GO:0043953">
    <property type="term" value="P:protein transport by the Tat complex"/>
    <property type="evidence" value="ECO:0007669"/>
    <property type="project" value="UniProtKB-UniRule"/>
</dbReference>
<evidence type="ECO:0000256" key="5">
    <source>
        <dbReference type="HAMAP-Rule" id="MF_00902"/>
    </source>
</evidence>
<keyword evidence="7" id="KW-1185">Reference proteome</keyword>
<reference evidence="6 7" key="1">
    <citation type="submission" date="2019-05" db="EMBL/GenBank/DDBJ databases">
        <authorList>
            <person name="Qu J.-H."/>
        </authorList>
    </citation>
    <scope>NUCLEOTIDE SEQUENCE [LARGE SCALE GENOMIC DNA]</scope>
    <source>
        <strain evidence="6 7">T17</strain>
    </source>
</reference>
<dbReference type="InterPro" id="IPR002033">
    <property type="entry name" value="TatC"/>
</dbReference>
<dbReference type="HAMAP" id="MF_00902">
    <property type="entry name" value="TatC"/>
    <property type="match status" value="1"/>
</dbReference>
<dbReference type="GO" id="GO:0065002">
    <property type="term" value="P:intracellular protein transmembrane transport"/>
    <property type="evidence" value="ECO:0007669"/>
    <property type="project" value="TreeGrafter"/>
</dbReference>
<dbReference type="GO" id="GO:0033281">
    <property type="term" value="C:TAT protein transport complex"/>
    <property type="evidence" value="ECO:0007669"/>
    <property type="project" value="UniProtKB-UniRule"/>
</dbReference>
<keyword evidence="4 5" id="KW-0472">Membrane</keyword>
<dbReference type="Pfam" id="PF00902">
    <property type="entry name" value="TatC"/>
    <property type="match status" value="1"/>
</dbReference>
<feature type="transmembrane region" description="Helical" evidence="5">
    <location>
        <begin position="248"/>
        <end position="269"/>
    </location>
</feature>
<dbReference type="InterPro" id="IPR019820">
    <property type="entry name" value="Sec-indep_translocase_CS"/>
</dbReference>